<reference evidence="2 3" key="1">
    <citation type="submission" date="2018-06" db="EMBL/GenBank/DDBJ databases">
        <title>The Genome of Cuscuta australis (Dodder) Provides Insight into the Evolution of Plant Parasitism.</title>
        <authorList>
            <person name="Liu H."/>
        </authorList>
    </citation>
    <scope>NUCLEOTIDE SEQUENCE [LARGE SCALE GENOMIC DNA]</scope>
    <source>
        <strain evidence="3">cv. Yunnan</strain>
        <tissue evidence="2">Vines</tissue>
    </source>
</reference>
<feature type="region of interest" description="Disordered" evidence="1">
    <location>
        <begin position="1"/>
        <end position="39"/>
    </location>
</feature>
<comment type="caution">
    <text evidence="2">The sequence shown here is derived from an EMBL/GenBank/DDBJ whole genome shotgun (WGS) entry which is preliminary data.</text>
</comment>
<dbReference type="Proteomes" id="UP000249390">
    <property type="component" value="Unassembled WGS sequence"/>
</dbReference>
<evidence type="ECO:0000313" key="2">
    <source>
        <dbReference type="EMBL" id="RAL38756.1"/>
    </source>
</evidence>
<sequence>MEEDIDAAPRAPIPGIGSTLGDSSAPKKTKGRGFREEAAEAEHSARLSARFDSLVSHGDPGSERYLLNDDVLVESSGGCSTEGHNIGRSSMLPHKVHLLLCLRKFFLLQLPSVVSSPQGILRSFGRNKIGENKPKIRTRDLGVWKQSTNHRATIYYSTFYWAIPLIPFYDSAHELRKKNDKNNLRWGRFEHRFKWCEKQLHFHVRKCTCVDN</sequence>
<evidence type="ECO:0000313" key="3">
    <source>
        <dbReference type="Proteomes" id="UP000249390"/>
    </source>
</evidence>
<organism evidence="2 3">
    <name type="scientific">Cuscuta australis</name>
    <dbReference type="NCBI Taxonomy" id="267555"/>
    <lineage>
        <taxon>Eukaryota</taxon>
        <taxon>Viridiplantae</taxon>
        <taxon>Streptophyta</taxon>
        <taxon>Embryophyta</taxon>
        <taxon>Tracheophyta</taxon>
        <taxon>Spermatophyta</taxon>
        <taxon>Magnoliopsida</taxon>
        <taxon>eudicotyledons</taxon>
        <taxon>Gunneridae</taxon>
        <taxon>Pentapetalae</taxon>
        <taxon>asterids</taxon>
        <taxon>lamiids</taxon>
        <taxon>Solanales</taxon>
        <taxon>Convolvulaceae</taxon>
        <taxon>Cuscuteae</taxon>
        <taxon>Cuscuta</taxon>
        <taxon>Cuscuta subgen. Grammica</taxon>
        <taxon>Cuscuta sect. Cleistogrammica</taxon>
    </lineage>
</organism>
<name>A0A328D003_9ASTE</name>
<accession>A0A328D003</accession>
<evidence type="ECO:0000256" key="1">
    <source>
        <dbReference type="SAM" id="MobiDB-lite"/>
    </source>
</evidence>
<dbReference type="EMBL" id="NQVE01000206">
    <property type="protein sequence ID" value="RAL38756.1"/>
    <property type="molecule type" value="Genomic_DNA"/>
</dbReference>
<gene>
    <name evidence="2" type="ORF">DM860_013437</name>
</gene>
<dbReference type="AlphaFoldDB" id="A0A328D003"/>
<keyword evidence="3" id="KW-1185">Reference proteome</keyword>
<protein>
    <submittedName>
        <fullName evidence="2">Uncharacterized protein</fullName>
    </submittedName>
</protein>
<proteinExistence type="predicted"/>